<evidence type="ECO:0000313" key="1">
    <source>
        <dbReference type="EMBL" id="RUS29954.1"/>
    </source>
</evidence>
<name>A0A433QJM4_9FUNG</name>
<dbReference type="AlphaFoldDB" id="A0A433QJM4"/>
<proteinExistence type="predicted"/>
<evidence type="ECO:0000313" key="2">
    <source>
        <dbReference type="Proteomes" id="UP000274822"/>
    </source>
</evidence>
<sequence length="440" mass="50462">MPTHNPKPLRLILLNSVIKQCSAKDIHEHIAIATKCLLERYDESLHKIYKTVQHTAFEASETRPKRRILFLPSGTCHSFSDEAVTVFKAIPEWPEIQKQAGLTVQGQNRFMELNKMDRDSPYLFKAIDKLADKATYDETQPSDSHVEYSANFKNHYIAAHMCVRFFSGRLSKYIRSRCPRLSLNYRPLASKKNSFNTHQDHSDRLWADLPTYLQKIQANRTSIPKEEIVIQADRTSIPKEEIVIQADRTSIPMEEIGIQADRTSIPMEEIGIQANRTSIPMEEIGIQADRTSTPKEEVVIQADRTSIPKEEVGIQADRTSIPKEEIVIQVDRNSIPKEEIVIQMDRNSIPKEGIDILNEYHHINWPPNDDAWPAPGEHPVLDRELMTEVKLQLGMKALVYGNRGWGEEGSLEIEEVPWFAAWRIDTWRSGGYEGEFVRVA</sequence>
<comment type="caution">
    <text evidence="1">The sequence shown here is derived from an EMBL/GenBank/DDBJ whole genome shotgun (WGS) entry which is preliminary data.</text>
</comment>
<gene>
    <name evidence="1" type="ORF">BC938DRAFT_480014</name>
</gene>
<reference evidence="1 2" key="1">
    <citation type="journal article" date="2018" name="New Phytol.">
        <title>Phylogenomics of Endogonaceae and evolution of mycorrhizas within Mucoromycota.</title>
        <authorList>
            <person name="Chang Y."/>
            <person name="Desiro A."/>
            <person name="Na H."/>
            <person name="Sandor L."/>
            <person name="Lipzen A."/>
            <person name="Clum A."/>
            <person name="Barry K."/>
            <person name="Grigoriev I.V."/>
            <person name="Martin F.M."/>
            <person name="Stajich J.E."/>
            <person name="Smith M.E."/>
            <person name="Bonito G."/>
            <person name="Spatafora J.W."/>
        </authorList>
    </citation>
    <scope>NUCLEOTIDE SEQUENCE [LARGE SCALE GENOMIC DNA]</scope>
    <source>
        <strain evidence="1 2">AD002</strain>
    </source>
</reference>
<dbReference type="Proteomes" id="UP000274822">
    <property type="component" value="Unassembled WGS sequence"/>
</dbReference>
<dbReference type="EMBL" id="RBNJ01004453">
    <property type="protein sequence ID" value="RUS29954.1"/>
    <property type="molecule type" value="Genomic_DNA"/>
</dbReference>
<protein>
    <submittedName>
        <fullName evidence="1">Uncharacterized protein</fullName>
    </submittedName>
</protein>
<accession>A0A433QJM4</accession>
<keyword evidence="2" id="KW-1185">Reference proteome</keyword>
<organism evidence="1 2">
    <name type="scientific">Jimgerdemannia flammicorona</name>
    <dbReference type="NCBI Taxonomy" id="994334"/>
    <lineage>
        <taxon>Eukaryota</taxon>
        <taxon>Fungi</taxon>
        <taxon>Fungi incertae sedis</taxon>
        <taxon>Mucoromycota</taxon>
        <taxon>Mucoromycotina</taxon>
        <taxon>Endogonomycetes</taxon>
        <taxon>Endogonales</taxon>
        <taxon>Endogonaceae</taxon>
        <taxon>Jimgerdemannia</taxon>
    </lineage>
</organism>